<feature type="domain" description="Nudix hydrolase" evidence="3">
    <location>
        <begin position="1"/>
        <end position="128"/>
    </location>
</feature>
<accession>A0A3A1R8L7</accession>
<comment type="caution">
    <text evidence="4">The sequence shown here is derived from an EMBL/GenBank/DDBJ whole genome shotgun (WGS) entry which is preliminary data.</text>
</comment>
<evidence type="ECO:0000313" key="4">
    <source>
        <dbReference type="EMBL" id="RIW37290.1"/>
    </source>
</evidence>
<dbReference type="PRINTS" id="PR00502">
    <property type="entry name" value="NUDIXFAMILY"/>
</dbReference>
<dbReference type="Gene3D" id="3.90.79.10">
    <property type="entry name" value="Nucleoside Triphosphate Pyrophosphohydrolase"/>
    <property type="match status" value="1"/>
</dbReference>
<dbReference type="Pfam" id="PF00293">
    <property type="entry name" value="NUDIX"/>
    <property type="match status" value="1"/>
</dbReference>
<keyword evidence="1 2" id="KW-0378">Hydrolase</keyword>
<protein>
    <submittedName>
        <fullName evidence="4">NUDIX domain-containing protein</fullName>
    </submittedName>
</protein>
<proteinExistence type="inferred from homology"/>
<evidence type="ECO:0000259" key="3">
    <source>
        <dbReference type="PROSITE" id="PS51462"/>
    </source>
</evidence>
<dbReference type="AlphaFoldDB" id="A0A3A1R8L7"/>
<comment type="similarity">
    <text evidence="2">Belongs to the Nudix hydrolase family.</text>
</comment>
<evidence type="ECO:0000256" key="2">
    <source>
        <dbReference type="RuleBase" id="RU003476"/>
    </source>
</evidence>
<evidence type="ECO:0000313" key="5">
    <source>
        <dbReference type="Proteomes" id="UP000265801"/>
    </source>
</evidence>
<evidence type="ECO:0000256" key="1">
    <source>
        <dbReference type="ARBA" id="ARBA00022801"/>
    </source>
</evidence>
<dbReference type="InterPro" id="IPR015797">
    <property type="entry name" value="NUDIX_hydrolase-like_dom_sf"/>
</dbReference>
<dbReference type="PANTHER" id="PTHR43736">
    <property type="entry name" value="ADP-RIBOSE PYROPHOSPHATASE"/>
    <property type="match status" value="1"/>
</dbReference>
<dbReference type="RefSeq" id="WP_119545708.1">
    <property type="nucleotide sequence ID" value="NZ_QXIR01000004.1"/>
</dbReference>
<dbReference type="InterPro" id="IPR000086">
    <property type="entry name" value="NUDIX_hydrolase_dom"/>
</dbReference>
<dbReference type="PANTHER" id="PTHR43736:SF2">
    <property type="entry name" value="MUTT_NUDIX FAMILY PROTEIN"/>
    <property type="match status" value="1"/>
</dbReference>
<dbReference type="OrthoDB" id="511483at2"/>
<dbReference type="PROSITE" id="PS51462">
    <property type="entry name" value="NUDIX"/>
    <property type="match status" value="1"/>
</dbReference>
<dbReference type="CDD" id="cd04669">
    <property type="entry name" value="NUDIX_Hydrolase"/>
    <property type="match status" value="1"/>
</dbReference>
<dbReference type="InterPro" id="IPR020476">
    <property type="entry name" value="Nudix_hydrolase"/>
</dbReference>
<organism evidence="4 5">
    <name type="scientific">Bacillus salacetis</name>
    <dbReference type="NCBI Taxonomy" id="2315464"/>
    <lineage>
        <taxon>Bacteria</taxon>
        <taxon>Bacillati</taxon>
        <taxon>Bacillota</taxon>
        <taxon>Bacilli</taxon>
        <taxon>Bacillales</taxon>
        <taxon>Bacillaceae</taxon>
        <taxon>Bacillus</taxon>
    </lineage>
</organism>
<dbReference type="PROSITE" id="PS00893">
    <property type="entry name" value="NUDIX_BOX"/>
    <property type="match status" value="1"/>
</dbReference>
<name>A0A3A1R8L7_9BACI</name>
<dbReference type="SUPFAM" id="SSF55811">
    <property type="entry name" value="Nudix"/>
    <property type="match status" value="1"/>
</dbReference>
<dbReference type="EMBL" id="QXIR01000004">
    <property type="protein sequence ID" value="RIW37290.1"/>
    <property type="molecule type" value="Genomic_DNA"/>
</dbReference>
<reference evidence="4 5" key="1">
    <citation type="submission" date="2018-09" db="EMBL/GenBank/DDBJ databases">
        <title>Bacillus saliacetes sp. nov., isolated from Thai shrimp paste (Ka-pi).</title>
        <authorList>
            <person name="Daroonpunt R."/>
            <person name="Tanasupawat S."/>
            <person name="Yiamsombut S."/>
        </authorList>
    </citation>
    <scope>NUCLEOTIDE SEQUENCE [LARGE SCALE GENOMIC DNA]</scope>
    <source>
        <strain evidence="4 5">SKP7-4</strain>
    </source>
</reference>
<gene>
    <name evidence="4" type="ORF">D3H55_04420</name>
</gene>
<keyword evidence="5" id="KW-1185">Reference proteome</keyword>
<sequence length="139" mass="15741">MRNRGSVVIIRNEEAVLIKRVKNGEEYFVFPGGGIERGESPEQAAAREAYEELGVTVKISQCLSEIDYEGKQYFFAAKIITGKLGEGKAEEFRDSSRGTYELVWVPLEKFPEMDIRPAEAARTINLLPTCISNYEEIWT</sequence>
<dbReference type="GO" id="GO:0016787">
    <property type="term" value="F:hydrolase activity"/>
    <property type="evidence" value="ECO:0007669"/>
    <property type="project" value="UniProtKB-KW"/>
</dbReference>
<dbReference type="Proteomes" id="UP000265801">
    <property type="component" value="Unassembled WGS sequence"/>
</dbReference>
<dbReference type="InterPro" id="IPR020084">
    <property type="entry name" value="NUDIX_hydrolase_CS"/>
</dbReference>